<dbReference type="VEuPathDB" id="AmoebaDB:EHI7A_051430"/>
<dbReference type="EMBL" id="BDEQ01000001">
    <property type="protein sequence ID" value="GAT97835.1"/>
    <property type="molecule type" value="Genomic_DNA"/>
</dbReference>
<dbReference type="InterPro" id="IPR024688">
    <property type="entry name" value="Mac_dom"/>
</dbReference>
<comment type="similarity">
    <text evidence="1">Belongs to the transferase hexapeptide repeat family.</text>
</comment>
<dbReference type="Pfam" id="PF14602">
    <property type="entry name" value="Hexapep_2"/>
    <property type="match status" value="1"/>
</dbReference>
<keyword evidence="2 4" id="KW-0808">Transferase</keyword>
<dbReference type="InterPro" id="IPR051159">
    <property type="entry name" value="Hexapeptide_acetyltransf"/>
</dbReference>
<dbReference type="VEuPathDB" id="AmoebaDB:EHI_039180"/>
<evidence type="ECO:0000313" key="5">
    <source>
        <dbReference type="Proteomes" id="UP000078387"/>
    </source>
</evidence>
<gene>
    <name evidence="4" type="ORF">CL6EHI_039180</name>
</gene>
<dbReference type="OMA" id="PFRNMPD"/>
<protein>
    <submittedName>
        <fullName evidence="4">Acetyltransferase putative</fullName>
    </submittedName>
</protein>
<dbReference type="VEuPathDB" id="AmoebaDB:EHI8A_051120"/>
<dbReference type="CDD" id="cd03357">
    <property type="entry name" value="LbH_MAT_GAT"/>
    <property type="match status" value="1"/>
</dbReference>
<name>A0A5K1U7I9_ENTHI</name>
<dbReference type="SMART" id="SM01266">
    <property type="entry name" value="Mac"/>
    <property type="match status" value="1"/>
</dbReference>
<dbReference type="Proteomes" id="UP000078387">
    <property type="component" value="Unassembled WGS sequence"/>
</dbReference>
<dbReference type="PANTHER" id="PTHR23416">
    <property type="entry name" value="SIALIC ACID SYNTHASE-RELATED"/>
    <property type="match status" value="1"/>
</dbReference>
<dbReference type="PANTHER" id="PTHR23416:SF23">
    <property type="entry name" value="ACETYLTRANSFERASE C18B11.09C-RELATED"/>
    <property type="match status" value="1"/>
</dbReference>
<dbReference type="InterPro" id="IPR001451">
    <property type="entry name" value="Hexapep"/>
</dbReference>
<dbReference type="GO" id="GO:0008374">
    <property type="term" value="F:O-acyltransferase activity"/>
    <property type="evidence" value="ECO:0007669"/>
    <property type="project" value="TreeGrafter"/>
</dbReference>
<dbReference type="GO" id="GO:0016407">
    <property type="term" value="F:acetyltransferase activity"/>
    <property type="evidence" value="ECO:0007669"/>
    <property type="project" value="InterPro"/>
</dbReference>
<dbReference type="AlphaFoldDB" id="A0A5K1U7I9"/>
<evidence type="ECO:0000256" key="1">
    <source>
        <dbReference type="ARBA" id="ARBA00007274"/>
    </source>
</evidence>
<proteinExistence type="inferred from homology"/>
<dbReference type="Gene3D" id="2.160.10.10">
    <property type="entry name" value="Hexapeptide repeat proteins"/>
    <property type="match status" value="1"/>
</dbReference>
<dbReference type="VEuPathDB" id="AmoebaDB:EHI5A_082310"/>
<organism evidence="4 5">
    <name type="scientific">Entamoeba histolytica</name>
    <dbReference type="NCBI Taxonomy" id="5759"/>
    <lineage>
        <taxon>Eukaryota</taxon>
        <taxon>Amoebozoa</taxon>
        <taxon>Evosea</taxon>
        <taxon>Archamoebae</taxon>
        <taxon>Mastigamoebida</taxon>
        <taxon>Entamoebidae</taxon>
        <taxon>Entamoeba</taxon>
    </lineage>
</organism>
<comment type="caution">
    <text evidence="4">The sequence shown here is derived from an EMBL/GenBank/DDBJ whole genome shotgun (WGS) entry which is preliminary data.</text>
</comment>
<dbReference type="InterPro" id="IPR011004">
    <property type="entry name" value="Trimer_LpxA-like_sf"/>
</dbReference>
<dbReference type="PROSITE" id="PS00101">
    <property type="entry name" value="HEXAPEP_TRANSFERASES"/>
    <property type="match status" value="1"/>
</dbReference>
<feature type="domain" description="Maltose/galactoside acetyltransferase" evidence="3">
    <location>
        <begin position="9"/>
        <end position="61"/>
    </location>
</feature>
<accession>A0A5K1U7I9</accession>
<evidence type="ECO:0000259" key="3">
    <source>
        <dbReference type="SMART" id="SM01266"/>
    </source>
</evidence>
<dbReference type="Pfam" id="PF00132">
    <property type="entry name" value="Hexapep"/>
    <property type="match status" value="1"/>
</dbReference>
<dbReference type="VEuPathDB" id="AmoebaDB:KM1_289770"/>
<sequence>MNTTAEQETKYMLEGKIMIPATPDGVAASIALGNKLFDFNHERDFTKRREILQTIVGHLGENSNVFVPFNCTRGNFIDIGDNTVININCYILEGGPVKIGNNVMIGPNVSLIGGTHSTDPKIRNACGGTAYGKPITIKDGAWIGCGAIILPGVTIGENAVVGSGSVVTHDVPDNMIAVGNPAKVRRRVSEHLGWTIENRDVPLD</sequence>
<evidence type="ECO:0000313" key="4">
    <source>
        <dbReference type="EMBL" id="GAT97835.1"/>
    </source>
</evidence>
<dbReference type="SUPFAM" id="SSF51161">
    <property type="entry name" value="Trimeric LpxA-like enzymes"/>
    <property type="match status" value="1"/>
</dbReference>
<evidence type="ECO:0000256" key="2">
    <source>
        <dbReference type="ARBA" id="ARBA00022679"/>
    </source>
</evidence>
<dbReference type="InterPro" id="IPR018357">
    <property type="entry name" value="Hexapep_transf_CS"/>
</dbReference>
<reference evidence="4 5" key="1">
    <citation type="submission" date="2016-05" db="EMBL/GenBank/DDBJ databases">
        <title>First whole genome sequencing of Entamoeba histolytica HM1:IMSS-clone-6.</title>
        <authorList>
            <person name="Mukherjee Avik.K."/>
            <person name="Izumyama S."/>
            <person name="Nakada-Tsukui K."/>
            <person name="Nozaki T."/>
        </authorList>
    </citation>
    <scope>NUCLEOTIDE SEQUENCE [LARGE SCALE GENOMIC DNA]</scope>
    <source>
        <strain evidence="4 5">HM1:IMSS clone 6</strain>
    </source>
</reference>